<accession>A0ABQ2N4C9</accession>
<dbReference type="PANTHER" id="PTHR43877">
    <property type="entry name" value="AMINOALKYLPHOSPHONATE N-ACETYLTRANSFERASE-RELATED-RELATED"/>
    <property type="match status" value="1"/>
</dbReference>
<proteinExistence type="predicted"/>
<evidence type="ECO:0000313" key="4">
    <source>
        <dbReference type="EMBL" id="GGO83884.1"/>
    </source>
</evidence>
<keyword evidence="2" id="KW-0012">Acyltransferase</keyword>
<name>A0ABQ2N4C9_9ACTN</name>
<keyword evidence="1" id="KW-0808">Transferase</keyword>
<evidence type="ECO:0000313" key="5">
    <source>
        <dbReference type="Proteomes" id="UP000655410"/>
    </source>
</evidence>
<keyword evidence="5" id="KW-1185">Reference proteome</keyword>
<reference evidence="5" key="1">
    <citation type="journal article" date="2019" name="Int. J. Syst. Evol. Microbiol.">
        <title>The Global Catalogue of Microorganisms (GCM) 10K type strain sequencing project: providing services to taxonomists for standard genome sequencing and annotation.</title>
        <authorList>
            <consortium name="The Broad Institute Genomics Platform"/>
            <consortium name="The Broad Institute Genome Sequencing Center for Infectious Disease"/>
            <person name="Wu L."/>
            <person name="Ma J."/>
        </authorList>
    </citation>
    <scope>NUCLEOTIDE SEQUENCE [LARGE SCALE GENOMIC DNA]</scope>
    <source>
        <strain evidence="5">CGMCC 4.7371</strain>
    </source>
</reference>
<dbReference type="SUPFAM" id="SSF55729">
    <property type="entry name" value="Acyl-CoA N-acyltransferases (Nat)"/>
    <property type="match status" value="1"/>
</dbReference>
<gene>
    <name evidence="4" type="ORF">GCM10011584_00130</name>
</gene>
<comment type="caution">
    <text evidence="4">The sequence shown here is derived from an EMBL/GenBank/DDBJ whole genome shotgun (WGS) entry which is preliminary data.</text>
</comment>
<dbReference type="EMBL" id="BMNI01000001">
    <property type="protein sequence ID" value="GGO83884.1"/>
    <property type="molecule type" value="Genomic_DNA"/>
</dbReference>
<evidence type="ECO:0000256" key="2">
    <source>
        <dbReference type="ARBA" id="ARBA00023315"/>
    </source>
</evidence>
<evidence type="ECO:0000256" key="1">
    <source>
        <dbReference type="ARBA" id="ARBA00022679"/>
    </source>
</evidence>
<organism evidence="4 5">
    <name type="scientific">Nocardioides phosphati</name>
    <dbReference type="NCBI Taxonomy" id="1867775"/>
    <lineage>
        <taxon>Bacteria</taxon>
        <taxon>Bacillati</taxon>
        <taxon>Actinomycetota</taxon>
        <taxon>Actinomycetes</taxon>
        <taxon>Propionibacteriales</taxon>
        <taxon>Nocardioidaceae</taxon>
        <taxon>Nocardioides</taxon>
    </lineage>
</organism>
<dbReference type="Pfam" id="PF00583">
    <property type="entry name" value="Acetyltransf_1"/>
    <property type="match status" value="1"/>
</dbReference>
<protein>
    <submittedName>
        <fullName evidence="4">N-acetyltransferase</fullName>
    </submittedName>
</protein>
<dbReference type="InterPro" id="IPR016181">
    <property type="entry name" value="Acyl_CoA_acyltransferase"/>
</dbReference>
<sequence>MLEIARVPYDHPDALTLMERVQAIYVDRYGGPDSSPMDAEEFTPPTGAFFVGYLEGVPVASGAWRHVGLEALGSTATAELKRMYVVEEAQRRGFARRMLAHLEGAARAAGHDVLVLTTGDRQPEAITLYGSSGYERLNLGWGPYACHPGALFFAKRLTP</sequence>
<feature type="domain" description="N-acetyltransferase" evidence="3">
    <location>
        <begin position="2"/>
        <end position="158"/>
    </location>
</feature>
<dbReference type="Proteomes" id="UP000655410">
    <property type="component" value="Unassembled WGS sequence"/>
</dbReference>
<dbReference type="Gene3D" id="3.40.630.30">
    <property type="match status" value="1"/>
</dbReference>
<dbReference type="InterPro" id="IPR050832">
    <property type="entry name" value="Bact_Acetyltransf"/>
</dbReference>
<dbReference type="RefSeq" id="WP_229662506.1">
    <property type="nucleotide sequence ID" value="NZ_BMNI01000001.1"/>
</dbReference>
<dbReference type="CDD" id="cd04301">
    <property type="entry name" value="NAT_SF"/>
    <property type="match status" value="1"/>
</dbReference>
<evidence type="ECO:0000259" key="3">
    <source>
        <dbReference type="PROSITE" id="PS51186"/>
    </source>
</evidence>
<dbReference type="InterPro" id="IPR000182">
    <property type="entry name" value="GNAT_dom"/>
</dbReference>
<dbReference type="PROSITE" id="PS51186">
    <property type="entry name" value="GNAT"/>
    <property type="match status" value="1"/>
</dbReference>
<dbReference type="PANTHER" id="PTHR43877:SF2">
    <property type="entry name" value="AMINOALKYLPHOSPHONATE N-ACETYLTRANSFERASE-RELATED"/>
    <property type="match status" value="1"/>
</dbReference>